<dbReference type="InterPro" id="IPR055170">
    <property type="entry name" value="GFO_IDH_MocA-like_dom"/>
</dbReference>
<dbReference type="Pfam" id="PF22725">
    <property type="entry name" value="GFO_IDH_MocA_C3"/>
    <property type="match status" value="1"/>
</dbReference>
<protein>
    <submittedName>
        <fullName evidence="3">Gfo/Idh/MocA family oxidoreductase</fullName>
    </submittedName>
</protein>
<dbReference type="SUPFAM" id="SSF51735">
    <property type="entry name" value="NAD(P)-binding Rossmann-fold domains"/>
    <property type="match status" value="1"/>
</dbReference>
<evidence type="ECO:0000313" key="4">
    <source>
        <dbReference type="Proteomes" id="UP000315825"/>
    </source>
</evidence>
<dbReference type="InterPro" id="IPR036291">
    <property type="entry name" value="NAD(P)-bd_dom_sf"/>
</dbReference>
<dbReference type="AlphaFoldDB" id="A0A520MZG2"/>
<dbReference type="InterPro" id="IPR000683">
    <property type="entry name" value="Gfo/Idh/MocA-like_OxRdtase_N"/>
</dbReference>
<accession>A0A520MZG2</accession>
<dbReference type="EMBL" id="SHBE01000003">
    <property type="protein sequence ID" value="RZO26617.1"/>
    <property type="molecule type" value="Genomic_DNA"/>
</dbReference>
<name>A0A520MZG2_9GAMM</name>
<dbReference type="SUPFAM" id="SSF55347">
    <property type="entry name" value="Glyceraldehyde-3-phosphate dehydrogenase-like, C-terminal domain"/>
    <property type="match status" value="1"/>
</dbReference>
<comment type="caution">
    <text evidence="3">The sequence shown here is derived from an EMBL/GenBank/DDBJ whole genome shotgun (WGS) entry which is preliminary data.</text>
</comment>
<organism evidence="3 4">
    <name type="scientific">SAR86 cluster bacterium</name>
    <dbReference type="NCBI Taxonomy" id="2030880"/>
    <lineage>
        <taxon>Bacteria</taxon>
        <taxon>Pseudomonadati</taxon>
        <taxon>Pseudomonadota</taxon>
        <taxon>Gammaproteobacteria</taxon>
        <taxon>SAR86 cluster</taxon>
    </lineage>
</organism>
<dbReference type="Pfam" id="PF01408">
    <property type="entry name" value="GFO_IDH_MocA"/>
    <property type="match status" value="1"/>
</dbReference>
<feature type="domain" description="GFO/IDH/MocA-like oxidoreductase" evidence="2">
    <location>
        <begin position="156"/>
        <end position="254"/>
    </location>
</feature>
<dbReference type="Proteomes" id="UP000315825">
    <property type="component" value="Unassembled WGS sequence"/>
</dbReference>
<dbReference type="PANTHER" id="PTHR43377:SF1">
    <property type="entry name" value="BILIVERDIN REDUCTASE A"/>
    <property type="match status" value="1"/>
</dbReference>
<dbReference type="InterPro" id="IPR051450">
    <property type="entry name" value="Gfo/Idh/MocA_Oxidoreductases"/>
</dbReference>
<gene>
    <name evidence="3" type="ORF">EVA92_02410</name>
</gene>
<dbReference type="Gene3D" id="3.40.50.720">
    <property type="entry name" value="NAD(P)-binding Rossmann-like Domain"/>
    <property type="match status" value="1"/>
</dbReference>
<reference evidence="3 4" key="1">
    <citation type="submission" date="2019-02" db="EMBL/GenBank/DDBJ databases">
        <title>Prokaryotic population dynamics and viral predation in marine succession experiment using metagenomics: the confinement effect.</title>
        <authorList>
            <person name="Haro-Moreno J.M."/>
            <person name="Rodriguez-Valera F."/>
            <person name="Lopez-Perez M."/>
        </authorList>
    </citation>
    <scope>NUCLEOTIDE SEQUENCE [LARGE SCALE GENOMIC DNA]</scope>
    <source>
        <strain evidence="3">MED-G159</strain>
    </source>
</reference>
<sequence length="319" mass="36858">MKLNGQMWVNGMSLGKQLKKSNLKIVIIGFGSIGSKHYCYLKNRPEVEKIAILSSRPKDELPDIKLDTFEDVKKFDPDIFFICNQTSKHESELSRIEKNFSNRVILIEKPLSNKLINLDLYKQNRYFVGYNLRYHPLIDFLKNDIELSGFVKAEISVQTDLRKWRNTDYKSSYSAKSIEGGGVALDLSHEVDYCRYLFGDLDKIFSEKRKISNLEIDSEDQFSLIAKVSDEESLLNFNFSYFSQKEERTIKIYFNDKLIHCDLIKSSIIEVKNGQEKMIELVAYVQEGTLEKQFVDIISSDIPKAATITDGQKVLELVL</sequence>
<feature type="domain" description="Gfo/Idh/MocA-like oxidoreductase N-terminal" evidence="1">
    <location>
        <begin position="23"/>
        <end position="113"/>
    </location>
</feature>
<evidence type="ECO:0000259" key="2">
    <source>
        <dbReference type="Pfam" id="PF22725"/>
    </source>
</evidence>
<dbReference type="PANTHER" id="PTHR43377">
    <property type="entry name" value="BILIVERDIN REDUCTASE A"/>
    <property type="match status" value="1"/>
</dbReference>
<evidence type="ECO:0000259" key="1">
    <source>
        <dbReference type="Pfam" id="PF01408"/>
    </source>
</evidence>
<dbReference type="GO" id="GO:0000166">
    <property type="term" value="F:nucleotide binding"/>
    <property type="evidence" value="ECO:0007669"/>
    <property type="project" value="InterPro"/>
</dbReference>
<evidence type="ECO:0000313" key="3">
    <source>
        <dbReference type="EMBL" id="RZO26617.1"/>
    </source>
</evidence>
<proteinExistence type="predicted"/>
<dbReference type="Gene3D" id="3.30.360.10">
    <property type="entry name" value="Dihydrodipicolinate Reductase, domain 2"/>
    <property type="match status" value="1"/>
</dbReference>